<keyword evidence="2" id="KW-1185">Reference proteome</keyword>
<accession>A0ACA9YCA5</accession>
<name>A0ACA9YCA5_9ASCO</name>
<reference evidence="1" key="1">
    <citation type="submission" date="2022-06" db="EMBL/GenBank/DDBJ databases">
        <authorList>
            <person name="Legras J.-L."/>
            <person name="Devillers H."/>
            <person name="Grondin C."/>
        </authorList>
    </citation>
    <scope>NUCLEOTIDE SEQUENCE</scope>
    <source>
        <strain evidence="1">CLIB 1444</strain>
    </source>
</reference>
<organism evidence="1 2">
    <name type="scientific">[Candida] jaroonii</name>
    <dbReference type="NCBI Taxonomy" id="467808"/>
    <lineage>
        <taxon>Eukaryota</taxon>
        <taxon>Fungi</taxon>
        <taxon>Dikarya</taxon>
        <taxon>Ascomycota</taxon>
        <taxon>Saccharomycotina</taxon>
        <taxon>Pichiomycetes</taxon>
        <taxon>Debaryomycetaceae</taxon>
        <taxon>Yamadazyma</taxon>
    </lineage>
</organism>
<evidence type="ECO:0000313" key="2">
    <source>
        <dbReference type="Proteomes" id="UP001152531"/>
    </source>
</evidence>
<gene>
    <name evidence="1" type="ORF">CLIB1444_09S01046</name>
</gene>
<dbReference type="EMBL" id="CALSDN010000009">
    <property type="protein sequence ID" value="CAH6722324.1"/>
    <property type="molecule type" value="Genomic_DNA"/>
</dbReference>
<proteinExistence type="predicted"/>
<comment type="caution">
    <text evidence="1">The sequence shown here is derived from an EMBL/GenBank/DDBJ whole genome shotgun (WGS) entry which is preliminary data.</text>
</comment>
<sequence>MVELRRSTRNKGKSKAEEPIDSKPVKKTKTTKMSEEVKPEIKEQEIEVGDSIPDLTLLDEDSNEINLVEAAKKTKYVVIFAYPKASTPGCTRQVCGFQAQLGDFKDLDVTIFGLSADLPTAQKKFVEKQGLEYHLLSDPKKELIGVLGAKKSPTGIKRSHWIFVDGKLKIKKIQISPEDSFNGALESIKEL</sequence>
<evidence type="ECO:0000313" key="1">
    <source>
        <dbReference type="EMBL" id="CAH6722324.1"/>
    </source>
</evidence>
<dbReference type="Proteomes" id="UP001152531">
    <property type="component" value="Unassembled WGS sequence"/>
</dbReference>
<protein>
    <submittedName>
        <fullName evidence="1">Peroxiredoxin Dot5p</fullName>
    </submittedName>
</protein>